<dbReference type="InterPro" id="IPR015914">
    <property type="entry name" value="PAPs_N"/>
</dbReference>
<dbReference type="InterPro" id="IPR039331">
    <property type="entry name" value="PAPs-like"/>
</dbReference>
<reference evidence="5 6" key="1">
    <citation type="submission" date="2019-01" db="EMBL/GenBank/DDBJ databases">
        <title>Lacunisphaera sp. strain TWA-58.</title>
        <authorList>
            <person name="Chen W.-M."/>
        </authorList>
    </citation>
    <scope>NUCLEOTIDE SEQUENCE [LARGE SCALE GENOMIC DNA]</scope>
    <source>
        <strain evidence="5 6">TWA-58</strain>
    </source>
</reference>
<dbReference type="GO" id="GO:0003993">
    <property type="term" value="F:acid phosphatase activity"/>
    <property type="evidence" value="ECO:0007669"/>
    <property type="project" value="InterPro"/>
</dbReference>
<proteinExistence type="predicted"/>
<evidence type="ECO:0000259" key="4">
    <source>
        <dbReference type="Pfam" id="PF16656"/>
    </source>
</evidence>
<evidence type="ECO:0000259" key="3">
    <source>
        <dbReference type="Pfam" id="PF00149"/>
    </source>
</evidence>
<organism evidence="5 6">
    <name type="scientific">Oleiharenicola lentus</name>
    <dbReference type="NCBI Taxonomy" id="2508720"/>
    <lineage>
        <taxon>Bacteria</taxon>
        <taxon>Pseudomonadati</taxon>
        <taxon>Verrucomicrobiota</taxon>
        <taxon>Opitutia</taxon>
        <taxon>Opitutales</taxon>
        <taxon>Opitutaceae</taxon>
        <taxon>Oleiharenicola</taxon>
    </lineage>
</organism>
<evidence type="ECO:0000313" key="6">
    <source>
        <dbReference type="Proteomes" id="UP000290218"/>
    </source>
</evidence>
<dbReference type="GO" id="GO:0046872">
    <property type="term" value="F:metal ion binding"/>
    <property type="evidence" value="ECO:0007669"/>
    <property type="project" value="InterPro"/>
</dbReference>
<feature type="chain" id="PRO_5020487455" evidence="2">
    <location>
        <begin position="20"/>
        <end position="453"/>
    </location>
</feature>
<dbReference type="Proteomes" id="UP000290218">
    <property type="component" value="Unassembled WGS sequence"/>
</dbReference>
<dbReference type="PANTHER" id="PTHR22953:SF153">
    <property type="entry name" value="PURPLE ACID PHOSPHATASE"/>
    <property type="match status" value="1"/>
</dbReference>
<dbReference type="PANTHER" id="PTHR22953">
    <property type="entry name" value="ACID PHOSPHATASE RELATED"/>
    <property type="match status" value="1"/>
</dbReference>
<dbReference type="Pfam" id="PF16656">
    <property type="entry name" value="Pur_ac_phosph_N"/>
    <property type="match status" value="1"/>
</dbReference>
<dbReference type="Gene3D" id="2.60.40.380">
    <property type="entry name" value="Purple acid phosphatase-like, N-terminal"/>
    <property type="match status" value="1"/>
</dbReference>
<dbReference type="OrthoDB" id="9809781at2"/>
<keyword evidence="1 2" id="KW-0732">Signal</keyword>
<dbReference type="RefSeq" id="WP_129047271.1">
    <property type="nucleotide sequence ID" value="NZ_SDHX01000001.1"/>
</dbReference>
<feature type="signal peptide" evidence="2">
    <location>
        <begin position="1"/>
        <end position="19"/>
    </location>
</feature>
<keyword evidence="6" id="KW-1185">Reference proteome</keyword>
<feature type="domain" description="Purple acid phosphatase N-terminal" evidence="4">
    <location>
        <begin position="45"/>
        <end position="140"/>
    </location>
</feature>
<dbReference type="EMBL" id="SDHX01000001">
    <property type="protein sequence ID" value="RXK55905.1"/>
    <property type="molecule type" value="Genomic_DNA"/>
</dbReference>
<evidence type="ECO:0000256" key="1">
    <source>
        <dbReference type="ARBA" id="ARBA00022729"/>
    </source>
</evidence>
<sequence>MKLLASSLLGIASVTAGFAHNTPASEPWRPTAYADRLTHAPRPLPDRIVLTWRQDPATTQAVTWRTDASVVQGVAEIALANEQGRELRARAVPAVTTEFESNLGPANFHTAEFTDLTPDTLYAYRVGDGANWSEWFQFRTASRTARPFSFIYFGDAQNDIKTHWSRVFREAFREAPRAAFTLHAGDLVSEGNNDEQWGEWFGAPAWVNATIPVVATPGNHEYRRADERDEKSPRVLSRHWRPQFALPENGPAGVPELIETTYFFDYQGARIISLNSNTRQAEQQAWLREVLSQNPQRWTIVTFHHPIFSPARDRDHANLRAAWKPLFDEFKVDLVLTGHDHTYARSGDLGDRIPVGTVNAKPGYQQIYDPAIGTVYVVSVSGPKMYKLTGGEWAVRTAENTQLFQVVTVNGDELRFEARTAVNRLHDAFTLRKRPGQANELIEHLPPQSDRSP</sequence>
<dbReference type="SUPFAM" id="SSF56300">
    <property type="entry name" value="Metallo-dependent phosphatases"/>
    <property type="match status" value="1"/>
</dbReference>
<dbReference type="InterPro" id="IPR004843">
    <property type="entry name" value="Calcineurin-like_PHP"/>
</dbReference>
<protein>
    <submittedName>
        <fullName evidence="5">Metallophosphoesterase family protein</fullName>
    </submittedName>
</protein>
<dbReference type="Gene3D" id="3.60.21.10">
    <property type="match status" value="1"/>
</dbReference>
<dbReference type="InterPro" id="IPR029052">
    <property type="entry name" value="Metallo-depent_PP-like"/>
</dbReference>
<gene>
    <name evidence="5" type="ORF">ESB00_08500</name>
</gene>
<accession>A0A4Q1CA33</accession>
<evidence type="ECO:0000256" key="2">
    <source>
        <dbReference type="SAM" id="SignalP"/>
    </source>
</evidence>
<dbReference type="InterPro" id="IPR008963">
    <property type="entry name" value="Purple_acid_Pase-like_N"/>
</dbReference>
<comment type="caution">
    <text evidence="5">The sequence shown here is derived from an EMBL/GenBank/DDBJ whole genome shotgun (WGS) entry which is preliminary data.</text>
</comment>
<name>A0A4Q1CA33_9BACT</name>
<dbReference type="AlphaFoldDB" id="A0A4Q1CA33"/>
<dbReference type="Pfam" id="PF00149">
    <property type="entry name" value="Metallophos"/>
    <property type="match status" value="1"/>
</dbReference>
<evidence type="ECO:0000313" key="5">
    <source>
        <dbReference type="EMBL" id="RXK55905.1"/>
    </source>
</evidence>
<dbReference type="SUPFAM" id="SSF49363">
    <property type="entry name" value="Purple acid phosphatase, N-terminal domain"/>
    <property type="match status" value="1"/>
</dbReference>
<feature type="domain" description="Calcineurin-like phosphoesterase" evidence="3">
    <location>
        <begin position="165"/>
        <end position="343"/>
    </location>
</feature>